<proteinExistence type="inferred from homology"/>
<evidence type="ECO:0000256" key="5">
    <source>
        <dbReference type="ARBA" id="ARBA00023295"/>
    </source>
</evidence>
<dbReference type="Gene3D" id="2.60.120.260">
    <property type="entry name" value="Galactose-binding domain-like"/>
    <property type="match status" value="1"/>
</dbReference>
<dbReference type="InterPro" id="IPR008979">
    <property type="entry name" value="Galactose-bd-like_sf"/>
</dbReference>
<keyword evidence="5 6" id="KW-0326">Glycosidase</keyword>
<evidence type="ECO:0000259" key="7">
    <source>
        <dbReference type="Pfam" id="PF00703"/>
    </source>
</evidence>
<dbReference type="InterPro" id="IPR006104">
    <property type="entry name" value="Glyco_hydro_2_N"/>
</dbReference>
<dbReference type="AlphaFoldDB" id="A0A9D1DSE4"/>
<dbReference type="NCBIfam" id="NF007538">
    <property type="entry name" value="PRK10150.1"/>
    <property type="match status" value="1"/>
</dbReference>
<dbReference type="PANTHER" id="PTHR10066:SF67">
    <property type="entry name" value="BETA-GLUCURONIDASE"/>
    <property type="match status" value="1"/>
</dbReference>
<dbReference type="Pfam" id="PF00703">
    <property type="entry name" value="Glyco_hydro_2"/>
    <property type="match status" value="1"/>
</dbReference>
<dbReference type="PROSITE" id="PS00719">
    <property type="entry name" value="GLYCOSYL_HYDROL_F2_1"/>
    <property type="match status" value="1"/>
</dbReference>
<keyword evidence="4 6" id="KW-0378">Hydrolase</keyword>
<dbReference type="GO" id="GO:0019391">
    <property type="term" value="P:glucuronoside catabolic process"/>
    <property type="evidence" value="ECO:0007669"/>
    <property type="project" value="TreeGrafter"/>
</dbReference>
<dbReference type="Proteomes" id="UP000886785">
    <property type="component" value="Unassembled WGS sequence"/>
</dbReference>
<dbReference type="PANTHER" id="PTHR10066">
    <property type="entry name" value="BETA-GLUCURONIDASE"/>
    <property type="match status" value="1"/>
</dbReference>
<dbReference type="GO" id="GO:0030246">
    <property type="term" value="F:carbohydrate binding"/>
    <property type="evidence" value="ECO:0007669"/>
    <property type="project" value="TreeGrafter"/>
</dbReference>
<accession>A0A9D1DSE4</accession>
<evidence type="ECO:0000256" key="6">
    <source>
        <dbReference type="RuleBase" id="RU361154"/>
    </source>
</evidence>
<comment type="caution">
    <text evidence="10">The sequence shown here is derived from an EMBL/GenBank/DDBJ whole genome shotgun (WGS) entry which is preliminary data.</text>
</comment>
<evidence type="ECO:0000259" key="9">
    <source>
        <dbReference type="Pfam" id="PF02837"/>
    </source>
</evidence>
<dbReference type="EMBL" id="DVHF01000140">
    <property type="protein sequence ID" value="HIR58166.1"/>
    <property type="molecule type" value="Genomic_DNA"/>
</dbReference>
<evidence type="ECO:0000259" key="8">
    <source>
        <dbReference type="Pfam" id="PF02836"/>
    </source>
</evidence>
<evidence type="ECO:0000313" key="11">
    <source>
        <dbReference type="Proteomes" id="UP000886785"/>
    </source>
</evidence>
<feature type="domain" description="Glycosyl hydrolases family 2 sugar binding" evidence="9">
    <location>
        <begin position="14"/>
        <end position="182"/>
    </location>
</feature>
<dbReference type="SUPFAM" id="SSF49785">
    <property type="entry name" value="Galactose-binding domain-like"/>
    <property type="match status" value="1"/>
</dbReference>
<dbReference type="PROSITE" id="PS00608">
    <property type="entry name" value="GLYCOSYL_HYDROL_F2_2"/>
    <property type="match status" value="1"/>
</dbReference>
<organism evidence="10 11">
    <name type="scientific">Candidatus Gallacutalibacter pullicola</name>
    <dbReference type="NCBI Taxonomy" id="2840830"/>
    <lineage>
        <taxon>Bacteria</taxon>
        <taxon>Bacillati</taxon>
        <taxon>Bacillota</taxon>
        <taxon>Clostridia</taxon>
        <taxon>Eubacteriales</taxon>
        <taxon>Candidatus Gallacutalibacter</taxon>
    </lineage>
</organism>
<evidence type="ECO:0000256" key="2">
    <source>
        <dbReference type="ARBA" id="ARBA00012761"/>
    </source>
</evidence>
<dbReference type="GO" id="GO:0004566">
    <property type="term" value="F:beta-glucuronidase activity"/>
    <property type="evidence" value="ECO:0007669"/>
    <property type="project" value="UniProtKB-EC"/>
</dbReference>
<dbReference type="Pfam" id="PF02836">
    <property type="entry name" value="Glyco_hydro_2_C"/>
    <property type="match status" value="1"/>
</dbReference>
<comment type="similarity">
    <text evidence="1 6">Belongs to the glycosyl hydrolase 2 family.</text>
</comment>
<dbReference type="InterPro" id="IPR006103">
    <property type="entry name" value="Glyco_hydro_2_cat"/>
</dbReference>
<dbReference type="InterPro" id="IPR036156">
    <property type="entry name" value="Beta-gal/glucu_dom_sf"/>
</dbReference>
<dbReference type="Gene3D" id="3.20.20.80">
    <property type="entry name" value="Glycosidases"/>
    <property type="match status" value="1"/>
</dbReference>
<feature type="domain" description="Glycoside hydrolase family 2 immunoglobulin-like beta-sandwich" evidence="7">
    <location>
        <begin position="185"/>
        <end position="274"/>
    </location>
</feature>
<name>A0A9D1DSE4_9FIRM</name>
<sequence length="600" mass="68313">MLYPQMSESRTVISLDGIWNFKLDNGDGFEEKWPERKLSDARPMPVPCSYNDVAVDPEIRDHIGWVFYQRDFYITNQMLMSRLMLRFGSVTHTARIYLNGNLLCEHKGGFLPFEVRLNGFARAGSNLLTVAVDNRVDNTTLPAGRLVTESYPKIGEVTRDYPNFDFYNYAGIMRPVQIYATPHDYIEDISIQTALDGEVSYQIQCSGEGKMLVFVQDADGRIVAWGDDGRIVAWGDDGRLKIDSPVLWEPSNPYLYTLTVTFGDDIYRQTFGIRTVEVRGGRFLLNGKPFYFKGFGKHEDSPVHGRGFDSAMNVGDINLLKWIGANSFRTSHYPYSEEMMMLCDREGILVIDEVPAVGLHTGFTATGMLGGEANGTWTQMQTAEHHQEVISQMIARDKNHPCVVMWSVANEPASEEDGAAEYFRPLVELARDCDPQHRPVTIVQYGGATPETSKVSDFIDVLCLNRYFGWYSQEGRLDLAEVMLEDELKRWTEKYPEKPILFTEYGADTISGMHDVIPTLFSEEYQEALLAMYHQVFDRFPTVCGEQAWNFADFATAENIRRVQGNKKGIFTRGRKPKKAAFSLKERWESIPDFDYKTGK</sequence>
<dbReference type="SUPFAM" id="SSF49303">
    <property type="entry name" value="beta-Galactosidase/glucuronidase domain"/>
    <property type="match status" value="1"/>
</dbReference>
<protein>
    <recommendedName>
        <fullName evidence="3">Beta-glucuronidase</fullName>
        <ecNumber evidence="2">3.2.1.31</ecNumber>
    </recommendedName>
</protein>
<dbReference type="SUPFAM" id="SSF51445">
    <property type="entry name" value="(Trans)glycosidases"/>
    <property type="match status" value="1"/>
</dbReference>
<evidence type="ECO:0000256" key="1">
    <source>
        <dbReference type="ARBA" id="ARBA00007401"/>
    </source>
</evidence>
<dbReference type="InterPro" id="IPR006102">
    <property type="entry name" value="Ig-like_GH2"/>
</dbReference>
<dbReference type="PRINTS" id="PR00132">
    <property type="entry name" value="GLHYDRLASE2"/>
</dbReference>
<evidence type="ECO:0000256" key="4">
    <source>
        <dbReference type="ARBA" id="ARBA00022801"/>
    </source>
</evidence>
<gene>
    <name evidence="10" type="primary">uidA</name>
    <name evidence="10" type="ORF">IAA54_10925</name>
</gene>
<dbReference type="Gene3D" id="2.60.40.10">
    <property type="entry name" value="Immunoglobulins"/>
    <property type="match status" value="1"/>
</dbReference>
<dbReference type="InterPro" id="IPR023230">
    <property type="entry name" value="Glyco_hydro_2_CS"/>
</dbReference>
<dbReference type="InterPro" id="IPR006101">
    <property type="entry name" value="Glyco_hydro_2"/>
</dbReference>
<dbReference type="FunFam" id="3.20.20.80:FF:000080">
    <property type="entry name" value="Beta-glucuronidase UidA"/>
    <property type="match status" value="1"/>
</dbReference>
<dbReference type="EC" id="3.2.1.31" evidence="2"/>
<dbReference type="Pfam" id="PF02837">
    <property type="entry name" value="Glyco_hydro_2_N"/>
    <property type="match status" value="1"/>
</dbReference>
<evidence type="ECO:0000256" key="3">
    <source>
        <dbReference type="ARBA" id="ARBA00016205"/>
    </source>
</evidence>
<reference evidence="10" key="2">
    <citation type="journal article" date="2021" name="PeerJ">
        <title>Extensive microbial diversity within the chicken gut microbiome revealed by metagenomics and culture.</title>
        <authorList>
            <person name="Gilroy R."/>
            <person name="Ravi A."/>
            <person name="Getino M."/>
            <person name="Pursley I."/>
            <person name="Horton D.L."/>
            <person name="Alikhan N.F."/>
            <person name="Baker D."/>
            <person name="Gharbi K."/>
            <person name="Hall N."/>
            <person name="Watson M."/>
            <person name="Adriaenssens E.M."/>
            <person name="Foster-Nyarko E."/>
            <person name="Jarju S."/>
            <person name="Secka A."/>
            <person name="Antonio M."/>
            <person name="Oren A."/>
            <person name="Chaudhuri R.R."/>
            <person name="La Ragione R."/>
            <person name="Hildebrand F."/>
            <person name="Pallen M.J."/>
        </authorList>
    </citation>
    <scope>NUCLEOTIDE SEQUENCE</scope>
    <source>
        <strain evidence="10">ChiSjej1B19-7085</strain>
    </source>
</reference>
<dbReference type="InterPro" id="IPR013783">
    <property type="entry name" value="Ig-like_fold"/>
</dbReference>
<reference evidence="10" key="1">
    <citation type="submission" date="2020-10" db="EMBL/GenBank/DDBJ databases">
        <authorList>
            <person name="Gilroy R."/>
        </authorList>
    </citation>
    <scope>NUCLEOTIDE SEQUENCE</scope>
    <source>
        <strain evidence="10">ChiSjej1B19-7085</strain>
    </source>
</reference>
<feature type="domain" description="Glycoside hydrolase family 2 catalytic" evidence="8">
    <location>
        <begin position="276"/>
        <end position="591"/>
    </location>
</feature>
<evidence type="ECO:0000313" key="10">
    <source>
        <dbReference type="EMBL" id="HIR58166.1"/>
    </source>
</evidence>
<dbReference type="InterPro" id="IPR017853">
    <property type="entry name" value="GH"/>
</dbReference>
<dbReference type="InterPro" id="IPR023232">
    <property type="entry name" value="Glyco_hydro_2_AS"/>
</dbReference>
<dbReference type="GO" id="GO:0005975">
    <property type="term" value="P:carbohydrate metabolic process"/>
    <property type="evidence" value="ECO:0007669"/>
    <property type="project" value="InterPro"/>
</dbReference>